<dbReference type="FunFam" id="3.30.230.70:FF:000001">
    <property type="entry name" value="Polyribonucleotide nucleotidyltransferase"/>
    <property type="match status" value="1"/>
</dbReference>
<evidence type="ECO:0000256" key="4">
    <source>
        <dbReference type="ARBA" id="ARBA00022679"/>
    </source>
</evidence>
<evidence type="ECO:0000256" key="7">
    <source>
        <dbReference type="ARBA" id="ARBA00022842"/>
    </source>
</evidence>
<proteinExistence type="inferred from homology"/>
<accession>A0A1G8G006</accession>
<dbReference type="GO" id="GO:0003723">
    <property type="term" value="F:RNA binding"/>
    <property type="evidence" value="ECO:0007669"/>
    <property type="project" value="UniProtKB-UniRule"/>
</dbReference>
<dbReference type="PANTHER" id="PTHR11252">
    <property type="entry name" value="POLYRIBONUCLEOTIDE NUCLEOTIDYLTRANSFERASE"/>
    <property type="match status" value="1"/>
</dbReference>
<dbReference type="Pfam" id="PF03725">
    <property type="entry name" value="RNase_PH_C"/>
    <property type="match status" value="1"/>
</dbReference>
<dbReference type="InterPro" id="IPR015848">
    <property type="entry name" value="PNPase_PH_RNA-bd_bac/org-type"/>
</dbReference>
<dbReference type="EMBL" id="FNDZ01000001">
    <property type="protein sequence ID" value="SDH87670.1"/>
    <property type="molecule type" value="Genomic_DNA"/>
</dbReference>
<dbReference type="RefSeq" id="WP_031572690.1">
    <property type="nucleotide sequence ID" value="NZ_DAMANS010000003.1"/>
</dbReference>
<dbReference type="GO" id="GO:0006396">
    <property type="term" value="P:RNA processing"/>
    <property type="evidence" value="ECO:0007669"/>
    <property type="project" value="InterPro"/>
</dbReference>
<dbReference type="InterPro" id="IPR001247">
    <property type="entry name" value="ExoRNase_PH_dom1"/>
</dbReference>
<dbReference type="Gene3D" id="3.30.230.70">
    <property type="entry name" value="GHMP Kinase, N-terminal domain"/>
    <property type="match status" value="2"/>
</dbReference>
<dbReference type="InterPro" id="IPR015847">
    <property type="entry name" value="ExoRNase_PH_dom2"/>
</dbReference>
<dbReference type="FunFam" id="3.30.230.70:FF:000002">
    <property type="entry name" value="Polyribonucleotide nucleotidyltransferase"/>
    <property type="match status" value="1"/>
</dbReference>
<dbReference type="NCBIfam" id="TIGR03591">
    <property type="entry name" value="polynuc_phos"/>
    <property type="match status" value="1"/>
</dbReference>
<keyword evidence="5 9" id="KW-0548">Nucleotidyltransferase</keyword>
<dbReference type="Gene3D" id="3.30.1370.10">
    <property type="entry name" value="K Homology domain, type 1"/>
    <property type="match status" value="1"/>
</dbReference>
<dbReference type="InterPro" id="IPR020568">
    <property type="entry name" value="Ribosomal_Su5_D2-typ_SF"/>
</dbReference>
<dbReference type="Pfam" id="PF00013">
    <property type="entry name" value="KH_1"/>
    <property type="match status" value="1"/>
</dbReference>
<dbReference type="SUPFAM" id="SSF46915">
    <property type="entry name" value="Polynucleotide phosphorylase/guanosine pentaphosphate synthase (PNPase/GPSI), domain 3"/>
    <property type="match status" value="1"/>
</dbReference>
<comment type="subcellular location">
    <subcellularLocation>
        <location evidence="1 9">Cytoplasm</location>
    </subcellularLocation>
</comment>
<dbReference type="InterPro" id="IPR004087">
    <property type="entry name" value="KH_dom"/>
</dbReference>
<keyword evidence="3 9" id="KW-0963">Cytoplasm</keyword>
<dbReference type="GO" id="GO:0000287">
    <property type="term" value="F:magnesium ion binding"/>
    <property type="evidence" value="ECO:0007669"/>
    <property type="project" value="UniProtKB-UniRule"/>
</dbReference>
<dbReference type="FunFam" id="2.40.50.140:FF:000023">
    <property type="entry name" value="Polyribonucleotide nucleotidyltransferase"/>
    <property type="match status" value="1"/>
</dbReference>
<dbReference type="Gene3D" id="2.40.50.140">
    <property type="entry name" value="Nucleic acid-binding proteins"/>
    <property type="match status" value="1"/>
</dbReference>
<dbReference type="SUPFAM" id="SSF54211">
    <property type="entry name" value="Ribosomal protein S5 domain 2-like"/>
    <property type="match status" value="2"/>
</dbReference>
<comment type="catalytic activity">
    <reaction evidence="9">
        <text>RNA(n+1) + phosphate = RNA(n) + a ribonucleoside 5'-diphosphate</text>
        <dbReference type="Rhea" id="RHEA:22096"/>
        <dbReference type="Rhea" id="RHEA-COMP:14527"/>
        <dbReference type="Rhea" id="RHEA-COMP:17342"/>
        <dbReference type="ChEBI" id="CHEBI:43474"/>
        <dbReference type="ChEBI" id="CHEBI:57930"/>
        <dbReference type="ChEBI" id="CHEBI:140395"/>
        <dbReference type="EC" id="2.7.7.8"/>
    </reaction>
</comment>
<dbReference type="InterPro" id="IPR036612">
    <property type="entry name" value="KH_dom_type_1_sf"/>
</dbReference>
<dbReference type="PIRSF" id="PIRSF005499">
    <property type="entry name" value="PNPase"/>
    <property type="match status" value="1"/>
</dbReference>
<dbReference type="CDD" id="cd04472">
    <property type="entry name" value="S1_PNPase"/>
    <property type="match status" value="1"/>
</dbReference>
<dbReference type="InterPro" id="IPR036345">
    <property type="entry name" value="ExoRNase_PH_dom2_sf"/>
</dbReference>
<dbReference type="SUPFAM" id="SSF50249">
    <property type="entry name" value="Nucleic acid-binding proteins"/>
    <property type="match status" value="1"/>
</dbReference>
<dbReference type="HAMAP" id="MF_01595">
    <property type="entry name" value="PNPase"/>
    <property type="match status" value="1"/>
</dbReference>
<keyword evidence="4 9" id="KW-0808">Transferase</keyword>
<evidence type="ECO:0000313" key="12">
    <source>
        <dbReference type="Proteomes" id="UP000183255"/>
    </source>
</evidence>
<evidence type="ECO:0000256" key="2">
    <source>
        <dbReference type="ARBA" id="ARBA00007404"/>
    </source>
</evidence>
<protein>
    <recommendedName>
        <fullName evidence="9">Polyribonucleotide nucleotidyltransferase</fullName>
        <ecNumber evidence="9">2.7.7.8</ecNumber>
    </recommendedName>
    <alternativeName>
        <fullName evidence="9">Polynucleotide phosphorylase</fullName>
        <shortName evidence="9">PNPase</shortName>
    </alternativeName>
</protein>
<dbReference type="Pfam" id="PF00575">
    <property type="entry name" value="S1"/>
    <property type="match status" value="1"/>
</dbReference>
<dbReference type="PROSITE" id="PS50084">
    <property type="entry name" value="KH_TYPE_1"/>
    <property type="match status" value="1"/>
</dbReference>
<name>A0A1G8G006_9CLOT</name>
<evidence type="ECO:0000256" key="8">
    <source>
        <dbReference type="ARBA" id="ARBA00022884"/>
    </source>
</evidence>
<dbReference type="FunFam" id="3.30.1370.10:FF:000001">
    <property type="entry name" value="Polyribonucleotide nucleotidyltransferase"/>
    <property type="match status" value="1"/>
</dbReference>
<dbReference type="AlphaFoldDB" id="A0A1G8G006"/>
<dbReference type="CDD" id="cd02393">
    <property type="entry name" value="KH-I_PNPase"/>
    <property type="match status" value="1"/>
</dbReference>
<dbReference type="CDD" id="cd11364">
    <property type="entry name" value="RNase_PH_PNPase_2"/>
    <property type="match status" value="1"/>
</dbReference>
<dbReference type="SUPFAM" id="SSF55666">
    <property type="entry name" value="Ribonuclease PH domain 2-like"/>
    <property type="match status" value="2"/>
</dbReference>
<dbReference type="GO" id="GO:0005829">
    <property type="term" value="C:cytosol"/>
    <property type="evidence" value="ECO:0007669"/>
    <property type="project" value="TreeGrafter"/>
</dbReference>
<dbReference type="InterPro" id="IPR012162">
    <property type="entry name" value="PNPase"/>
</dbReference>
<dbReference type="EC" id="2.7.7.8" evidence="9"/>
<dbReference type="InterPro" id="IPR004088">
    <property type="entry name" value="KH_dom_type_1"/>
</dbReference>
<reference evidence="11 12" key="1">
    <citation type="submission" date="2016-10" db="EMBL/GenBank/DDBJ databases">
        <authorList>
            <person name="de Groot N.N."/>
        </authorList>
    </citation>
    <scope>NUCLEOTIDE SEQUENCE [LARGE SCALE GENOMIC DNA]</scope>
    <source>
        <strain evidence="11 12">CGMCC 1.5058</strain>
    </source>
</reference>
<evidence type="ECO:0000256" key="1">
    <source>
        <dbReference type="ARBA" id="ARBA00004496"/>
    </source>
</evidence>
<comment type="cofactor">
    <cofactor evidence="9">
        <name>Mg(2+)</name>
        <dbReference type="ChEBI" id="CHEBI:18420"/>
    </cofactor>
</comment>
<dbReference type="InterPro" id="IPR003029">
    <property type="entry name" value="S1_domain"/>
</dbReference>
<dbReference type="SUPFAM" id="SSF54791">
    <property type="entry name" value="Eukaryotic type KH-domain (KH-domain type I)"/>
    <property type="match status" value="1"/>
</dbReference>
<dbReference type="GO" id="GO:0000175">
    <property type="term" value="F:3'-5'-RNA exonuclease activity"/>
    <property type="evidence" value="ECO:0007669"/>
    <property type="project" value="TreeGrafter"/>
</dbReference>
<dbReference type="GO" id="GO:0004654">
    <property type="term" value="F:polyribonucleotide nucleotidyltransferase activity"/>
    <property type="evidence" value="ECO:0007669"/>
    <property type="project" value="UniProtKB-UniRule"/>
</dbReference>
<gene>
    <name evidence="9" type="primary">pnp</name>
    <name evidence="11" type="ORF">SAMN05421804_10195</name>
</gene>
<comment type="function">
    <text evidence="9">Involved in mRNA degradation. Catalyzes the phosphorolysis of single-stranded polyribonucleotides processively in the 3'- to 5'-direction.</text>
</comment>
<dbReference type="Proteomes" id="UP000183255">
    <property type="component" value="Unassembled WGS sequence"/>
</dbReference>
<keyword evidence="7 9" id="KW-0460">Magnesium</keyword>
<evidence type="ECO:0000259" key="10">
    <source>
        <dbReference type="PROSITE" id="PS50126"/>
    </source>
</evidence>
<dbReference type="NCBIfam" id="NF008805">
    <property type="entry name" value="PRK11824.1"/>
    <property type="match status" value="1"/>
</dbReference>
<dbReference type="Pfam" id="PF03726">
    <property type="entry name" value="PNPase"/>
    <property type="match status" value="1"/>
</dbReference>
<evidence type="ECO:0000256" key="3">
    <source>
        <dbReference type="ARBA" id="ARBA00022490"/>
    </source>
</evidence>
<keyword evidence="6 9" id="KW-0479">Metal-binding</keyword>
<feature type="binding site" evidence="9">
    <location>
        <position position="491"/>
    </location>
    <ligand>
        <name>Mg(2+)</name>
        <dbReference type="ChEBI" id="CHEBI:18420"/>
    </ligand>
</feature>
<dbReference type="InterPro" id="IPR027408">
    <property type="entry name" value="PNPase/RNase_PH_dom_sf"/>
</dbReference>
<comment type="similarity">
    <text evidence="2 9">Belongs to the polyribonucleotide nucleotidyltransferase family.</text>
</comment>
<dbReference type="GO" id="GO:0006402">
    <property type="term" value="P:mRNA catabolic process"/>
    <property type="evidence" value="ECO:0007669"/>
    <property type="project" value="UniProtKB-UniRule"/>
</dbReference>
<dbReference type="InterPro" id="IPR036456">
    <property type="entry name" value="PNPase_PH_RNA-bd_sf"/>
</dbReference>
<evidence type="ECO:0000256" key="5">
    <source>
        <dbReference type="ARBA" id="ARBA00022695"/>
    </source>
</evidence>
<dbReference type="CDD" id="cd11363">
    <property type="entry name" value="RNase_PH_PNPase_1"/>
    <property type="match status" value="1"/>
</dbReference>
<feature type="domain" description="S1 motif" evidence="10">
    <location>
        <begin position="621"/>
        <end position="689"/>
    </location>
</feature>
<evidence type="ECO:0000256" key="6">
    <source>
        <dbReference type="ARBA" id="ARBA00022723"/>
    </source>
</evidence>
<keyword evidence="8 9" id="KW-0694">RNA-binding</keyword>
<sequence length="706" mass="77467">MQIKKEIQVAGRNFGIEFGERGMLSDAAIFMNYGETVVMVNANASEKPRDGIDFFPLAVDYEEKMYAVGKIPGGFIKREGRPTEKAILSGRAIDRPLRPLFPKGYRNDVQVVCSVLSVENDNLPEILAINGAAFALLISSVPYTTPLAAVMVGLVDGEFILNPTSKEREESLLSLTVCATEHRVMMIEAGAKEIDEDTMIAAIDFGFKACQPIIAMQKEITAAYGKEKKVPVLYTLNQDLEQEVRAFAKDLISEAMHMVDKDERSKKIDEVKTKVAEAFNEKYPEGKSDIAETLYLLQKETVRDMAILEHKRIDGRAFDEIRPLAAEVAVLPRTHGSGIFSRGSTQVMAVTTLGAIGDIQILDGVSEEESKRYIHHYNFPSYSVGETRPMRGPGRREIGHGALAEKALEPLIPNEVDFPYTIRVVSEVLSSNGSTSQASVCASTLALLDAGVPLKRPAAGIAMGLFTTDDLSMEEIVTDIQGVEDFFGDMDFKVAGTSKGITAIQVDTKIAGLSPACIEKSIRDAKTARFEILEVMESAIVEPRPEVSKYAPKITTLQINPDKIRDVIGSGGKVINKIIAETGVKIDIDDTGKVFVGGPDIEMVKKAVAIIEGIVKEVVPGEIYLGKVIKIMPFGAFIEILPNKEGLCHISKLDMKRVEKVEDVVEIGDEILVKVTEIDQQGRINLSRRDALIEMEKKEKEAKEVE</sequence>
<organism evidence="11 12">
    <name type="scientific">Proteiniclasticum ruminis</name>
    <dbReference type="NCBI Taxonomy" id="398199"/>
    <lineage>
        <taxon>Bacteria</taxon>
        <taxon>Bacillati</taxon>
        <taxon>Bacillota</taxon>
        <taxon>Clostridia</taxon>
        <taxon>Eubacteriales</taxon>
        <taxon>Clostridiaceae</taxon>
        <taxon>Proteiniclasticum</taxon>
    </lineage>
</organism>
<dbReference type="SMART" id="SM00322">
    <property type="entry name" value="KH"/>
    <property type="match status" value="1"/>
</dbReference>
<evidence type="ECO:0000313" key="11">
    <source>
        <dbReference type="EMBL" id="SDH87670.1"/>
    </source>
</evidence>
<dbReference type="PANTHER" id="PTHR11252:SF0">
    <property type="entry name" value="POLYRIBONUCLEOTIDE NUCLEOTIDYLTRANSFERASE 1, MITOCHONDRIAL"/>
    <property type="match status" value="1"/>
</dbReference>
<dbReference type="PROSITE" id="PS50126">
    <property type="entry name" value="S1"/>
    <property type="match status" value="1"/>
</dbReference>
<evidence type="ECO:0000256" key="9">
    <source>
        <dbReference type="HAMAP-Rule" id="MF_01595"/>
    </source>
</evidence>
<dbReference type="Pfam" id="PF01138">
    <property type="entry name" value="RNase_PH"/>
    <property type="match status" value="2"/>
</dbReference>
<dbReference type="SMART" id="SM00316">
    <property type="entry name" value="S1"/>
    <property type="match status" value="1"/>
</dbReference>
<dbReference type="InterPro" id="IPR012340">
    <property type="entry name" value="NA-bd_OB-fold"/>
</dbReference>
<feature type="binding site" evidence="9">
    <location>
        <position position="485"/>
    </location>
    <ligand>
        <name>Mg(2+)</name>
        <dbReference type="ChEBI" id="CHEBI:18420"/>
    </ligand>
</feature>